<reference evidence="2" key="1">
    <citation type="submission" date="2021-01" db="EMBL/GenBank/DDBJ databases">
        <title>Whole genome shotgun sequence of Acrocarpospora phusangensis NBRC 108782.</title>
        <authorList>
            <person name="Komaki H."/>
            <person name="Tamura T."/>
        </authorList>
    </citation>
    <scope>NUCLEOTIDE SEQUENCE</scope>
    <source>
        <strain evidence="2">NBRC 108782</strain>
    </source>
</reference>
<evidence type="ECO:0000256" key="1">
    <source>
        <dbReference type="SAM" id="MobiDB-lite"/>
    </source>
</evidence>
<feature type="region of interest" description="Disordered" evidence="1">
    <location>
        <begin position="68"/>
        <end position="105"/>
    </location>
</feature>
<protein>
    <submittedName>
        <fullName evidence="2">Uncharacterized protein</fullName>
    </submittedName>
</protein>
<proteinExistence type="predicted"/>
<name>A0A919QDY4_9ACTN</name>
<dbReference type="AlphaFoldDB" id="A0A919QDY4"/>
<sequence length="129" mass="14149">MGREAWATILDGALMREPTIMAGGSPELAPLGRDSPVITNSNTERITRTLRPSMGRDTYTRLTRQPVKPVKENKRRALTRSVARSASSAPPAHRAPTIRVVPSHTRCTVVPHKSLQELPGNRPRAAALR</sequence>
<organism evidence="2 3">
    <name type="scientific">Acrocarpospora phusangensis</name>
    <dbReference type="NCBI Taxonomy" id="1070424"/>
    <lineage>
        <taxon>Bacteria</taxon>
        <taxon>Bacillati</taxon>
        <taxon>Actinomycetota</taxon>
        <taxon>Actinomycetes</taxon>
        <taxon>Streptosporangiales</taxon>
        <taxon>Streptosporangiaceae</taxon>
        <taxon>Acrocarpospora</taxon>
    </lineage>
</organism>
<dbReference type="Proteomes" id="UP000640052">
    <property type="component" value="Unassembled WGS sequence"/>
</dbReference>
<keyword evidence="3" id="KW-1185">Reference proteome</keyword>
<gene>
    <name evidence="2" type="ORF">Aph01nite_52730</name>
</gene>
<evidence type="ECO:0000313" key="2">
    <source>
        <dbReference type="EMBL" id="GIH26963.1"/>
    </source>
</evidence>
<evidence type="ECO:0000313" key="3">
    <source>
        <dbReference type="Proteomes" id="UP000640052"/>
    </source>
</evidence>
<dbReference type="EMBL" id="BOOA01000047">
    <property type="protein sequence ID" value="GIH26963.1"/>
    <property type="molecule type" value="Genomic_DNA"/>
</dbReference>
<accession>A0A919QDY4</accession>
<feature type="compositionally biased region" description="Low complexity" evidence="1">
    <location>
        <begin position="79"/>
        <end position="95"/>
    </location>
</feature>
<comment type="caution">
    <text evidence="2">The sequence shown here is derived from an EMBL/GenBank/DDBJ whole genome shotgun (WGS) entry which is preliminary data.</text>
</comment>